<dbReference type="InterPro" id="IPR022737">
    <property type="entry name" value="RapA_C"/>
</dbReference>
<dbReference type="CDD" id="cd18793">
    <property type="entry name" value="SF2_C_SNF"/>
    <property type="match status" value="1"/>
</dbReference>
<dbReference type="InterPro" id="IPR001650">
    <property type="entry name" value="Helicase_C-like"/>
</dbReference>
<evidence type="ECO:0000256" key="4">
    <source>
        <dbReference type="ARBA" id="ARBA00022840"/>
    </source>
</evidence>
<dbReference type="InterPro" id="IPR014001">
    <property type="entry name" value="Helicase_ATP-bd"/>
</dbReference>
<comment type="subunit">
    <text evidence="9">Interacts with the RNAP. Has a higher affinity for the core RNAP than for the holoenzyme. Its ATPase activity is stimulated by binding to RNAP.</text>
</comment>
<dbReference type="InterPro" id="IPR038718">
    <property type="entry name" value="SNF2-like_sf"/>
</dbReference>
<dbReference type="Gene3D" id="2.30.30.930">
    <property type="match status" value="1"/>
</dbReference>
<dbReference type="PROSITE" id="PS51194">
    <property type="entry name" value="HELICASE_CTER"/>
    <property type="match status" value="1"/>
</dbReference>
<evidence type="ECO:0000256" key="6">
    <source>
        <dbReference type="ARBA" id="ARBA00023125"/>
    </source>
</evidence>
<dbReference type="Gene3D" id="6.10.140.1500">
    <property type="match status" value="1"/>
</dbReference>
<protein>
    <recommendedName>
        <fullName evidence="9">RNA polymerase-associated protein RapA</fullName>
        <ecNumber evidence="9">3.6.4.-</ecNumber>
    </recommendedName>
    <alternativeName>
        <fullName evidence="9">ATP-dependent helicase HepA</fullName>
    </alternativeName>
</protein>
<dbReference type="EC" id="3.6.4.-" evidence="9"/>
<name>A0A7W4W767_9GAMM</name>
<reference evidence="12 13" key="1">
    <citation type="submission" date="2020-08" db="EMBL/GenBank/DDBJ databases">
        <title>Genomic Encyclopedia of Type Strains, Phase III (KMG-III): the genomes of soil and plant-associated and newly described type strains.</title>
        <authorList>
            <person name="Whitman W."/>
        </authorList>
    </citation>
    <scope>NUCLEOTIDE SEQUENCE [LARGE SCALE GENOMIC DNA]</scope>
    <source>
        <strain evidence="12 13">CECT 8654</strain>
    </source>
</reference>
<dbReference type="Pfam" id="PF00176">
    <property type="entry name" value="SNF2-rel_dom"/>
    <property type="match status" value="1"/>
</dbReference>
<evidence type="ECO:0000256" key="2">
    <source>
        <dbReference type="ARBA" id="ARBA00022801"/>
    </source>
</evidence>
<dbReference type="GO" id="GO:0005524">
    <property type="term" value="F:ATP binding"/>
    <property type="evidence" value="ECO:0007669"/>
    <property type="project" value="UniProtKB-UniRule"/>
</dbReference>
<dbReference type="GO" id="GO:0016817">
    <property type="term" value="F:hydrolase activity, acting on acid anhydrides"/>
    <property type="evidence" value="ECO:0007669"/>
    <property type="project" value="InterPro"/>
</dbReference>
<evidence type="ECO:0000256" key="9">
    <source>
        <dbReference type="HAMAP-Rule" id="MF_01821"/>
    </source>
</evidence>
<evidence type="ECO:0000256" key="8">
    <source>
        <dbReference type="ARBA" id="ARBA00023163"/>
    </source>
</evidence>
<keyword evidence="1 9" id="KW-0547">Nucleotide-binding</keyword>
<dbReference type="InterPro" id="IPR000330">
    <property type="entry name" value="SNF2_N"/>
</dbReference>
<dbReference type="InterPro" id="IPR027417">
    <property type="entry name" value="P-loop_NTPase"/>
</dbReference>
<dbReference type="InterPro" id="IPR049730">
    <property type="entry name" value="SNF2/RAD54-like_C"/>
</dbReference>
<dbReference type="PROSITE" id="PS51192">
    <property type="entry name" value="HELICASE_ATP_BIND_1"/>
    <property type="match status" value="1"/>
</dbReference>
<dbReference type="GO" id="GO:0003677">
    <property type="term" value="F:DNA binding"/>
    <property type="evidence" value="ECO:0007669"/>
    <property type="project" value="UniProtKB-KW"/>
</dbReference>
<dbReference type="Gene3D" id="2.30.30.140">
    <property type="match status" value="1"/>
</dbReference>
<dbReference type="InterPro" id="IPR040766">
    <property type="entry name" value="Tudor_2_RapA"/>
</dbReference>
<comment type="function">
    <text evidence="9">Transcription regulator that activates transcription by stimulating RNA polymerase (RNAP) recycling in case of stress conditions such as supercoiled DNA or high salt concentrations. Probably acts by releasing the RNAP, when it is trapped or immobilized on tightly supercoiled DNA. Does not activate transcription on linear DNA. Probably not involved in DNA repair.</text>
</comment>
<keyword evidence="4 9" id="KW-0067">ATP-binding</keyword>
<accession>A0A7W4W767</accession>
<proteinExistence type="inferred from homology"/>
<keyword evidence="2 9" id="KW-0378">Hydrolase</keyword>
<dbReference type="SUPFAM" id="SSF52540">
    <property type="entry name" value="P-loop containing nucleoside triphosphate hydrolases"/>
    <property type="match status" value="2"/>
</dbReference>
<keyword evidence="7 9" id="KW-0010">Activator</keyword>
<dbReference type="GO" id="GO:0004386">
    <property type="term" value="F:helicase activity"/>
    <property type="evidence" value="ECO:0007669"/>
    <property type="project" value="UniProtKB-UniRule"/>
</dbReference>
<evidence type="ECO:0000313" key="13">
    <source>
        <dbReference type="Proteomes" id="UP000537130"/>
    </source>
</evidence>
<dbReference type="NCBIfam" id="NF003426">
    <property type="entry name" value="PRK04914.1"/>
    <property type="match status" value="1"/>
</dbReference>
<dbReference type="InterPro" id="IPR040765">
    <property type="entry name" value="Tudor_1_RapA"/>
</dbReference>
<dbReference type="Pfam" id="PF00271">
    <property type="entry name" value="Helicase_C"/>
    <property type="match status" value="1"/>
</dbReference>
<dbReference type="SMART" id="SM00490">
    <property type="entry name" value="HELICc"/>
    <property type="match status" value="1"/>
</dbReference>
<keyword evidence="3 9" id="KW-0347">Helicase</keyword>
<evidence type="ECO:0000256" key="3">
    <source>
        <dbReference type="ARBA" id="ARBA00022806"/>
    </source>
</evidence>
<dbReference type="InterPro" id="IPR057342">
    <property type="entry name" value="DEXDc_RapA"/>
</dbReference>
<dbReference type="HAMAP" id="MF_01821">
    <property type="entry name" value="Helicase_RapA"/>
    <property type="match status" value="1"/>
</dbReference>
<dbReference type="Gene3D" id="3.40.50.10810">
    <property type="entry name" value="Tandem AAA-ATPase domain"/>
    <property type="match status" value="1"/>
</dbReference>
<organism evidence="12 13">
    <name type="scientific">Litorivivens lipolytica</name>
    <dbReference type="NCBI Taxonomy" id="1524264"/>
    <lineage>
        <taxon>Bacteria</taxon>
        <taxon>Pseudomonadati</taxon>
        <taxon>Pseudomonadota</taxon>
        <taxon>Gammaproteobacteria</taxon>
        <taxon>Litorivivens</taxon>
    </lineage>
</organism>
<keyword evidence="8 9" id="KW-0804">Transcription</keyword>
<dbReference type="Pfam" id="PF18337">
    <property type="entry name" value="Tudor_RapA"/>
    <property type="match status" value="1"/>
</dbReference>
<dbReference type="InterPro" id="IPR023949">
    <property type="entry name" value="Helicase_RapA"/>
</dbReference>
<feature type="domain" description="Helicase C-terminal" evidence="11">
    <location>
        <begin position="481"/>
        <end position="656"/>
    </location>
</feature>
<dbReference type="AlphaFoldDB" id="A0A7W4W767"/>
<dbReference type="PANTHER" id="PTHR45766">
    <property type="entry name" value="DNA ANNEALING HELICASE AND ENDONUCLEASE ZRANB3 FAMILY MEMBER"/>
    <property type="match status" value="1"/>
</dbReference>
<dbReference type="GO" id="GO:0006355">
    <property type="term" value="P:regulation of DNA-templated transcription"/>
    <property type="evidence" value="ECO:0007669"/>
    <property type="project" value="UniProtKB-UniRule"/>
</dbReference>
<dbReference type="EMBL" id="JACHWY010000003">
    <property type="protein sequence ID" value="MBB3048712.1"/>
    <property type="molecule type" value="Genomic_DNA"/>
</dbReference>
<gene>
    <name evidence="9" type="primary">rapA</name>
    <name evidence="12" type="ORF">FHR99_002986</name>
</gene>
<evidence type="ECO:0000313" key="12">
    <source>
        <dbReference type="EMBL" id="MBB3048712.1"/>
    </source>
</evidence>
<sequence length="951" mass="107220">MSLQFANGQRWISMTEPDLGLGLITEAENRRITIQFPAAEEERTYAADNAPLSRVRFESGERIQLDEGPQLLVRDIEEHNQCLIYLAEDSEGTLHPVPEQLLSAQVQLHSARDRLLGGQLDDPRLYMLRARTLAFRNRARAAQSRGLLGARVDLIPHQFYIASQAAKRQHPRLLLADEVGLGKTIEAGLILHQLLLNERVGRVLILVPDSLIHQWLVEMRRRFNLAFSIFDEDRCADLDPSRSEDSSVFFDEEVEREREENPFETEQLVLASVDWLSADEKRQRQALEAGWDMLILDEAHHLHWQENGDCSDSYRFAEALCAQIPSVLLLTATPESAGVEGHFARLRLLDPARYATLEAFRDEQKAYEAISTLAEQLTSEPAAAAGNTELLDLLDDGLRQRFVDNPEQEMDAALEALLDRFGTGRSLFRNSRSAVGGFPVRELHEHPLPCPDTLVDAASNPLASMADASEDWPTLDPRVAWLEQFLLKRPDERALLICNSAETARTLEHFLRLRRGIASTVFHEDMSLFERDRAAAYFADHDSGAQLLVCSEIGSEGRNFQFAEHLVLFDLPLNPDLLEQRIGRLDRIGRQQNVRVHVPYFEGTAQARLLEWYRDAIGIFREPCTIGAPMVERYSEQLSAALADSAQMNALIEEARDYAAELYRELHSGRNRLLEYNSCRAGVADALVQTAAEEQHSEELADYLLQVADQFGLEHEDHSQQAIILRPGDHMLSEHFPHLSEEGLTGTFDRQRALSREDMAFLSWEHPLVRDAMELIVNGELGSASISTLSVKGLPAGSLLLEVFLNPVIPAPAALQLDRYLPGMSERLLMDGQGRQLGNKVSHDQLNTLCQTIKRKLIPPLMRQIREPLVSLLERAEGRSSDLQDDWRRQASEVYAQERQRERERLVALAARNPDVGEGELADFDAHTETGLAALNQLQLQMNALRLAIVS</sequence>
<dbReference type="Proteomes" id="UP000537130">
    <property type="component" value="Unassembled WGS sequence"/>
</dbReference>
<dbReference type="CDD" id="cd18011">
    <property type="entry name" value="DEXDc_RapA"/>
    <property type="match status" value="1"/>
</dbReference>
<feature type="short sequence motif" description="DEAH box" evidence="9">
    <location>
        <begin position="297"/>
        <end position="300"/>
    </location>
</feature>
<feature type="domain" description="Helicase ATP-binding" evidence="10">
    <location>
        <begin position="164"/>
        <end position="352"/>
    </location>
</feature>
<feature type="binding site" evidence="9">
    <location>
        <begin position="177"/>
        <end position="184"/>
    </location>
    <ligand>
        <name>ATP</name>
        <dbReference type="ChEBI" id="CHEBI:30616"/>
    </ligand>
</feature>
<evidence type="ECO:0000256" key="1">
    <source>
        <dbReference type="ARBA" id="ARBA00022741"/>
    </source>
</evidence>
<dbReference type="PANTHER" id="PTHR45766:SF6">
    <property type="entry name" value="SWI_SNF-RELATED MATRIX-ASSOCIATED ACTIN-DEPENDENT REGULATOR OF CHROMATIN SUBFAMILY A-LIKE PROTEIN 1"/>
    <property type="match status" value="1"/>
</dbReference>
<evidence type="ECO:0000259" key="10">
    <source>
        <dbReference type="PROSITE" id="PS51192"/>
    </source>
</evidence>
<comment type="caution">
    <text evidence="12">The sequence shown here is derived from an EMBL/GenBank/DDBJ whole genome shotgun (WGS) entry which is preliminary data.</text>
</comment>
<dbReference type="Pfam" id="PF18339">
    <property type="entry name" value="Tudor_1_RapA"/>
    <property type="match status" value="1"/>
</dbReference>
<dbReference type="Gene3D" id="3.30.360.80">
    <property type="match status" value="1"/>
</dbReference>
<evidence type="ECO:0000256" key="7">
    <source>
        <dbReference type="ARBA" id="ARBA00023159"/>
    </source>
</evidence>
<comment type="similarity">
    <text evidence="9">Belongs to the SNF2/RAD54 helicase family. RapA subfamily.</text>
</comment>
<dbReference type="Gene3D" id="3.40.50.300">
    <property type="entry name" value="P-loop containing nucleotide triphosphate hydrolases"/>
    <property type="match status" value="1"/>
</dbReference>
<keyword evidence="6 9" id="KW-0238">DNA-binding</keyword>
<keyword evidence="5 9" id="KW-0805">Transcription regulation</keyword>
<dbReference type="Pfam" id="PF12137">
    <property type="entry name" value="RapA_C"/>
    <property type="match status" value="1"/>
</dbReference>
<evidence type="ECO:0000256" key="5">
    <source>
        <dbReference type="ARBA" id="ARBA00023015"/>
    </source>
</evidence>
<dbReference type="RefSeq" id="WP_183411481.1">
    <property type="nucleotide sequence ID" value="NZ_JACHWY010000003.1"/>
</dbReference>
<dbReference type="SMART" id="SM00487">
    <property type="entry name" value="DEXDc"/>
    <property type="match status" value="1"/>
</dbReference>
<keyword evidence="13" id="KW-1185">Reference proteome</keyword>
<evidence type="ECO:0000259" key="11">
    <source>
        <dbReference type="PROSITE" id="PS51194"/>
    </source>
</evidence>